<dbReference type="HOGENOM" id="CLU_037645_1_0_1"/>
<keyword evidence="3" id="KW-0862">Zinc</keyword>
<feature type="region of interest" description="Disordered" evidence="6">
    <location>
        <begin position="1"/>
        <end position="38"/>
    </location>
</feature>
<gene>
    <name evidence="8" type="ORF">VDAG_04206</name>
</gene>
<evidence type="ECO:0000256" key="2">
    <source>
        <dbReference type="ARBA" id="ARBA00022771"/>
    </source>
</evidence>
<evidence type="ECO:0000256" key="5">
    <source>
        <dbReference type="SAM" id="Coils"/>
    </source>
</evidence>
<keyword evidence="2 4" id="KW-0863">Zinc-finger</keyword>
<evidence type="ECO:0000313" key="9">
    <source>
        <dbReference type="Proteomes" id="UP000001611"/>
    </source>
</evidence>
<feature type="compositionally biased region" description="Polar residues" evidence="6">
    <location>
        <begin position="19"/>
        <end position="37"/>
    </location>
</feature>
<dbReference type="GO" id="GO:0008270">
    <property type="term" value="F:zinc ion binding"/>
    <property type="evidence" value="ECO:0007669"/>
    <property type="project" value="UniProtKB-KW"/>
</dbReference>
<dbReference type="InterPro" id="IPR010666">
    <property type="entry name" value="Znf_GRF"/>
</dbReference>
<evidence type="ECO:0000256" key="1">
    <source>
        <dbReference type="ARBA" id="ARBA00022723"/>
    </source>
</evidence>
<dbReference type="GeneID" id="20705669"/>
<evidence type="ECO:0000256" key="4">
    <source>
        <dbReference type="PROSITE-ProRule" id="PRU01343"/>
    </source>
</evidence>
<evidence type="ECO:0000313" key="8">
    <source>
        <dbReference type="EMBL" id="EGY22768.1"/>
    </source>
</evidence>
<evidence type="ECO:0000256" key="6">
    <source>
        <dbReference type="SAM" id="MobiDB-lite"/>
    </source>
</evidence>
<dbReference type="STRING" id="498257.G2X312"/>
<dbReference type="OMA" id="WFWTCAQ"/>
<reference evidence="8 9" key="1">
    <citation type="submission" date="2008-03" db="EMBL/GenBank/DDBJ databases">
        <title>The Genome Sequence of Verticillium dahliae VdLs.17.</title>
        <authorList>
            <consortium name="The Broad Institute Genome Sequencing Platform"/>
            <person name="Ma L.-J.J."/>
            <person name="Klosterman S.J."/>
            <person name="Subbarao K."/>
            <person name="Dobinson K."/>
            <person name="Veronese P."/>
            <person name="Kang S."/>
            <person name="Gold S.E."/>
            <person name="Young S."/>
            <person name="Jaffe D."/>
            <person name="Gnerre S."/>
            <person name="Berlin A."/>
            <person name="Heiman D."/>
            <person name="Hepburn T."/>
            <person name="Sykes S."/>
            <person name="Alvarado L."/>
            <person name="Kodira C.D."/>
            <person name="Lander E."/>
            <person name="Galagan J."/>
            <person name="Nusbaum C."/>
            <person name="Birren B."/>
        </authorList>
    </citation>
    <scope>NUCLEOTIDE SEQUENCE [LARGE SCALE GENOMIC DNA]</scope>
    <source>
        <strain evidence="9">VdLs.17 / ATCC MYA-4575 / FGSC 10137</strain>
    </source>
</reference>
<feature type="region of interest" description="Disordered" evidence="6">
    <location>
        <begin position="143"/>
        <end position="192"/>
    </location>
</feature>
<dbReference type="EMBL" id="DS572701">
    <property type="protein sequence ID" value="EGY22768.1"/>
    <property type="molecule type" value="Genomic_DNA"/>
</dbReference>
<dbReference type="InParanoid" id="G2X312"/>
<evidence type="ECO:0000256" key="3">
    <source>
        <dbReference type="ARBA" id="ARBA00022833"/>
    </source>
</evidence>
<dbReference type="Proteomes" id="UP000001611">
    <property type="component" value="Chromosome 1"/>
</dbReference>
<dbReference type="OrthoDB" id="430051at2759"/>
<dbReference type="PROSITE" id="PS51999">
    <property type="entry name" value="ZF_GRF"/>
    <property type="match status" value="1"/>
</dbReference>
<protein>
    <recommendedName>
        <fullName evidence="7">GRF-type domain-containing protein</fullName>
    </recommendedName>
</protein>
<feature type="coiled-coil region" evidence="5">
    <location>
        <begin position="321"/>
        <end position="355"/>
    </location>
</feature>
<dbReference type="RefSeq" id="XP_009648948.1">
    <property type="nucleotide sequence ID" value="XM_009650653.1"/>
</dbReference>
<accession>G2X312</accession>
<keyword evidence="5" id="KW-0175">Coiled coil</keyword>
<feature type="domain" description="GRF-type" evidence="7">
    <location>
        <begin position="53"/>
        <end position="94"/>
    </location>
</feature>
<keyword evidence="9" id="KW-1185">Reference proteome</keyword>
<evidence type="ECO:0000259" key="7">
    <source>
        <dbReference type="PROSITE" id="PS51999"/>
    </source>
</evidence>
<proteinExistence type="predicted"/>
<dbReference type="KEGG" id="vda:VDAG_04206"/>
<sequence length="370" mass="40747">MPYNKTPRSSRARGRLMQNDHTPSKAPSSSARPYTSSRKQRLSGLYADGLWYCNCEPRCEAKQYPVKKKGPNKGKLFWTCVLRACDFFLWDDDATARTLGLAVTTIEDPVPQTQPSPAAPNETAKAAVRAAIDISSEEDNVVRMPAGPAASKQAPLTANKRKRNQVNEEEDLIGDLSSDEERQLNDAVTRSSQKLRDNNLQAQSFLTPATERTTDLLNGMPTPATARILFPGPSLKRLKTSNDDLDTMSPGLETPQQTPATSRTRDALQSSPATHGDADVEITEAVMALLRDQHLPPALTLSLRNTLDRHAARTRGLIKGRDAVRGQLKAKDERAAQLQERIVALENKNKAMRASLTDMKAGLQNLYAQH</sequence>
<keyword evidence="1" id="KW-0479">Metal-binding</keyword>
<name>G2X312_VERDV</name>
<organism evidence="8 9">
    <name type="scientific">Verticillium dahliae (strain VdLs.17 / ATCC MYA-4575 / FGSC 10137)</name>
    <name type="common">Verticillium wilt</name>
    <dbReference type="NCBI Taxonomy" id="498257"/>
    <lineage>
        <taxon>Eukaryota</taxon>
        <taxon>Fungi</taxon>
        <taxon>Dikarya</taxon>
        <taxon>Ascomycota</taxon>
        <taxon>Pezizomycotina</taxon>
        <taxon>Sordariomycetes</taxon>
        <taxon>Hypocreomycetidae</taxon>
        <taxon>Glomerellales</taxon>
        <taxon>Plectosphaerellaceae</taxon>
        <taxon>Verticillium</taxon>
    </lineage>
</organism>
<dbReference type="Pfam" id="PF06839">
    <property type="entry name" value="Zn_ribbon_GRF"/>
    <property type="match status" value="1"/>
</dbReference>
<feature type="region of interest" description="Disordered" evidence="6">
    <location>
        <begin position="234"/>
        <end position="278"/>
    </location>
</feature>
<dbReference type="eggNOG" id="ENOG502SYR7">
    <property type="taxonomic scope" value="Eukaryota"/>
</dbReference>
<dbReference type="AlphaFoldDB" id="G2X312"/>
<feature type="compositionally biased region" description="Polar residues" evidence="6">
    <location>
        <begin position="254"/>
        <end position="273"/>
    </location>
</feature>